<dbReference type="RefSeq" id="WP_244746516.1">
    <property type="nucleotide sequence ID" value="NZ_CP095071.1"/>
</dbReference>
<dbReference type="Gene3D" id="3.60.20.10">
    <property type="entry name" value="Glutamine Phosphoribosylpyrophosphate, subunit 1, domain 1"/>
    <property type="match status" value="1"/>
</dbReference>
<sequence>MSLVIAIAMHDKVVISGDYKAVSFKDESKTLSGINKVFRFNDKVAFGLTGDLNVMIELNNYLSEQQSKKPKATVQAVAGMIRRYLRKALAANPDLQQRVIVAGIGNGNKITIIEMSHEDNYKGQTYAPKPSEAVWRVMYSNVSAEPFIAKAFGELSDYSSQRLISLLSGVNAEVASKDSYVSEGCEVIAISK</sequence>
<dbReference type="Proteomes" id="UP000831537">
    <property type="component" value="Chromosome"/>
</dbReference>
<dbReference type="SUPFAM" id="SSF56235">
    <property type="entry name" value="N-terminal nucleophile aminohydrolases (Ntn hydrolases)"/>
    <property type="match status" value="1"/>
</dbReference>
<keyword evidence="2" id="KW-1185">Reference proteome</keyword>
<dbReference type="CDD" id="cd01901">
    <property type="entry name" value="Ntn_hydrolase"/>
    <property type="match status" value="1"/>
</dbReference>
<organism evidence="1 2">
    <name type="scientific">Gracilibacillus salinarum</name>
    <dbReference type="NCBI Taxonomy" id="2932255"/>
    <lineage>
        <taxon>Bacteria</taxon>
        <taxon>Bacillati</taxon>
        <taxon>Bacillota</taxon>
        <taxon>Bacilli</taxon>
        <taxon>Bacillales</taxon>
        <taxon>Bacillaceae</taxon>
        <taxon>Gracilibacillus</taxon>
    </lineage>
</organism>
<name>A0ABY4GQF7_9BACI</name>
<proteinExistence type="predicted"/>
<protein>
    <recommendedName>
        <fullName evidence="3">Proteasome subunit beta</fullName>
    </recommendedName>
</protein>
<accession>A0ABY4GQF7</accession>
<gene>
    <name evidence="1" type="ORF">MUN87_04670</name>
</gene>
<dbReference type="EMBL" id="CP095071">
    <property type="protein sequence ID" value="UOQ86195.1"/>
    <property type="molecule type" value="Genomic_DNA"/>
</dbReference>
<evidence type="ECO:0000313" key="1">
    <source>
        <dbReference type="EMBL" id="UOQ86195.1"/>
    </source>
</evidence>
<evidence type="ECO:0008006" key="3">
    <source>
        <dbReference type="Google" id="ProtNLM"/>
    </source>
</evidence>
<dbReference type="InterPro" id="IPR029055">
    <property type="entry name" value="Ntn_hydrolases_N"/>
</dbReference>
<reference evidence="1 2" key="1">
    <citation type="submission" date="2022-04" db="EMBL/GenBank/DDBJ databases">
        <title>Gracilibacillus sp. isolated from saltern.</title>
        <authorList>
            <person name="Won M."/>
            <person name="Lee C.-M."/>
            <person name="Woen H.-Y."/>
            <person name="Kwon S.-W."/>
        </authorList>
    </citation>
    <scope>NUCLEOTIDE SEQUENCE [LARGE SCALE GENOMIC DNA]</scope>
    <source>
        <strain evidence="1 2">SSPM10-3</strain>
    </source>
</reference>
<evidence type="ECO:0000313" key="2">
    <source>
        <dbReference type="Proteomes" id="UP000831537"/>
    </source>
</evidence>